<gene>
    <name evidence="2" type="ORF">AVDCRST_MAG56-2201</name>
</gene>
<feature type="non-terminal residue" evidence="2">
    <location>
        <position position="1"/>
    </location>
</feature>
<feature type="non-terminal residue" evidence="2">
    <location>
        <position position="50"/>
    </location>
</feature>
<evidence type="ECO:0000313" key="2">
    <source>
        <dbReference type="EMBL" id="CAA9255707.1"/>
    </source>
</evidence>
<dbReference type="EMBL" id="CADCTQ010000197">
    <property type="protein sequence ID" value="CAA9255707.1"/>
    <property type="molecule type" value="Genomic_DNA"/>
</dbReference>
<sequence length="50" mass="5818">GSFWGNAKKNKPHLRSINHSPSHYKPSYLQPPHYHPAHYHPAHYHPSPTL</sequence>
<accession>A0A6J4ILK2</accession>
<evidence type="ECO:0000256" key="1">
    <source>
        <dbReference type="SAM" id="MobiDB-lite"/>
    </source>
</evidence>
<dbReference type="AlphaFoldDB" id="A0A6J4ILK2"/>
<organism evidence="2">
    <name type="scientific">uncultured Cytophagales bacterium</name>
    <dbReference type="NCBI Taxonomy" id="158755"/>
    <lineage>
        <taxon>Bacteria</taxon>
        <taxon>Pseudomonadati</taxon>
        <taxon>Bacteroidota</taxon>
        <taxon>Sphingobacteriia</taxon>
        <taxon>Sphingobacteriales</taxon>
        <taxon>environmental samples</taxon>
    </lineage>
</organism>
<proteinExistence type="predicted"/>
<reference evidence="2" key="1">
    <citation type="submission" date="2020-02" db="EMBL/GenBank/DDBJ databases">
        <authorList>
            <person name="Meier V. D."/>
        </authorList>
    </citation>
    <scope>NUCLEOTIDE SEQUENCE</scope>
    <source>
        <strain evidence="2">AVDCRST_MAG56</strain>
    </source>
</reference>
<name>A0A6J4ILK2_9SPHI</name>
<protein>
    <submittedName>
        <fullName evidence="2">Uncharacterized protein</fullName>
    </submittedName>
</protein>
<feature type="region of interest" description="Disordered" evidence="1">
    <location>
        <begin position="1"/>
        <end position="50"/>
    </location>
</feature>